<evidence type="ECO:0000313" key="1">
    <source>
        <dbReference type="EMBL" id="KFM80906.1"/>
    </source>
</evidence>
<feature type="non-terminal residue" evidence="1">
    <location>
        <position position="79"/>
    </location>
</feature>
<sequence length="79" mass="9167">MALRVIVQVDIHYHQESFSWYLPGNEKFSELTPFSHKGVMCTAWPLCNDIQNFHFSITDQLNILGKFPFVANKNKPVIN</sequence>
<name>A0A087UU67_STEMI</name>
<accession>A0A087UU67</accession>
<reference evidence="1 2" key="1">
    <citation type="submission" date="2013-11" db="EMBL/GenBank/DDBJ databases">
        <title>Genome sequencing of Stegodyphus mimosarum.</title>
        <authorList>
            <person name="Bechsgaard J."/>
        </authorList>
    </citation>
    <scope>NUCLEOTIDE SEQUENCE [LARGE SCALE GENOMIC DNA]</scope>
</reference>
<gene>
    <name evidence="1" type="ORF">X975_02225</name>
</gene>
<evidence type="ECO:0000313" key="2">
    <source>
        <dbReference type="Proteomes" id="UP000054359"/>
    </source>
</evidence>
<keyword evidence="2" id="KW-1185">Reference proteome</keyword>
<dbReference type="AlphaFoldDB" id="A0A087UU67"/>
<dbReference type="Proteomes" id="UP000054359">
    <property type="component" value="Unassembled WGS sequence"/>
</dbReference>
<proteinExistence type="predicted"/>
<organism evidence="1 2">
    <name type="scientific">Stegodyphus mimosarum</name>
    <name type="common">African social velvet spider</name>
    <dbReference type="NCBI Taxonomy" id="407821"/>
    <lineage>
        <taxon>Eukaryota</taxon>
        <taxon>Metazoa</taxon>
        <taxon>Ecdysozoa</taxon>
        <taxon>Arthropoda</taxon>
        <taxon>Chelicerata</taxon>
        <taxon>Arachnida</taxon>
        <taxon>Araneae</taxon>
        <taxon>Araneomorphae</taxon>
        <taxon>Entelegynae</taxon>
        <taxon>Eresoidea</taxon>
        <taxon>Eresidae</taxon>
        <taxon>Stegodyphus</taxon>
    </lineage>
</organism>
<dbReference type="EMBL" id="KK121637">
    <property type="protein sequence ID" value="KFM80906.1"/>
    <property type="molecule type" value="Genomic_DNA"/>
</dbReference>
<protein>
    <submittedName>
        <fullName evidence="1">Uncharacterized protein</fullName>
    </submittedName>
</protein>